<dbReference type="EMBL" id="CP001807">
    <property type="protein sequence ID" value="ACY48783.1"/>
    <property type="molecule type" value="Genomic_DNA"/>
</dbReference>
<dbReference type="HOGENOM" id="CLU_1775973_0_0_10"/>
<evidence type="ECO:0000313" key="1">
    <source>
        <dbReference type="EMBL" id="ACY48783.1"/>
    </source>
</evidence>
<dbReference type="RefSeq" id="WP_012844394.1">
    <property type="nucleotide sequence ID" value="NC_013501.1"/>
</dbReference>
<proteinExistence type="predicted"/>
<reference evidence="1 2" key="1">
    <citation type="journal article" date="2009" name="Stand. Genomic Sci.">
        <title>Complete genome sequence of Rhodothermus marinus type strain (R-10).</title>
        <authorList>
            <person name="Nolan M."/>
            <person name="Tindall B.J."/>
            <person name="Pomrenke H."/>
            <person name="Lapidus A."/>
            <person name="Copeland A."/>
            <person name="Glavina Del Rio T."/>
            <person name="Lucas S."/>
            <person name="Chen F."/>
            <person name="Tice H."/>
            <person name="Cheng J.F."/>
            <person name="Saunders E."/>
            <person name="Han C."/>
            <person name="Bruce D."/>
            <person name="Goodwin L."/>
            <person name="Chain P."/>
            <person name="Pitluck S."/>
            <person name="Ovchinikova G."/>
            <person name="Pati A."/>
            <person name="Ivanova N."/>
            <person name="Mavromatis K."/>
            <person name="Chen A."/>
            <person name="Palaniappan K."/>
            <person name="Land M."/>
            <person name="Hauser L."/>
            <person name="Chang Y.J."/>
            <person name="Jeffries C.D."/>
            <person name="Brettin T."/>
            <person name="Goker M."/>
            <person name="Bristow J."/>
            <person name="Eisen J.A."/>
            <person name="Markowitz V."/>
            <person name="Hugenholtz P."/>
            <person name="Kyrpides N.C."/>
            <person name="Klenk H.P."/>
            <person name="Detter J.C."/>
        </authorList>
    </citation>
    <scope>NUCLEOTIDE SEQUENCE [LARGE SCALE GENOMIC DNA]</scope>
    <source>
        <strain evidence="2">ATCC 43812 / DSM 4252 / R-10</strain>
    </source>
</reference>
<evidence type="ECO:0000313" key="2">
    <source>
        <dbReference type="Proteomes" id="UP000002221"/>
    </source>
</evidence>
<dbReference type="Proteomes" id="UP000002221">
    <property type="component" value="Chromosome"/>
</dbReference>
<dbReference type="KEGG" id="rmr:Rmar_1900"/>
<keyword evidence="2" id="KW-1185">Reference proteome</keyword>
<gene>
    <name evidence="1" type="ordered locus">Rmar_1900</name>
</gene>
<protein>
    <submittedName>
        <fullName evidence="1">Uncharacterized protein</fullName>
    </submittedName>
</protein>
<organism evidence="1 2">
    <name type="scientific">Rhodothermus marinus (strain ATCC 43812 / DSM 4252 / R-10)</name>
    <name type="common">Rhodothermus obamensis</name>
    <dbReference type="NCBI Taxonomy" id="518766"/>
    <lineage>
        <taxon>Bacteria</taxon>
        <taxon>Pseudomonadati</taxon>
        <taxon>Rhodothermota</taxon>
        <taxon>Rhodothermia</taxon>
        <taxon>Rhodothermales</taxon>
        <taxon>Rhodothermaceae</taxon>
        <taxon>Rhodothermus</taxon>
    </lineage>
</organism>
<dbReference type="OrthoDB" id="1495270at2"/>
<dbReference type="AlphaFoldDB" id="D0MJX5"/>
<dbReference type="eggNOG" id="ENOG5030SYW">
    <property type="taxonomic scope" value="Bacteria"/>
</dbReference>
<name>D0MJX5_RHOM4</name>
<accession>D0MJX5</accession>
<sequence>MAATAPLRRIRLEQARIRSDRQETLAILIERLFLRRSFLYLTPADQRWQRPELVQLLRRHSRLYQTISTPFEGPLPFALGYFRVSEDELEPIAEAIPVEDPEQLAWLLSEFLEPGARLWVELDEGWQGWQIDGEGQLRSLSEVPER</sequence>
<dbReference type="STRING" id="518766.Rmar_1900"/>